<protein>
    <submittedName>
        <fullName evidence="1">Uncharacterized protein</fullName>
    </submittedName>
</protein>
<organism evidence="1">
    <name type="scientific">Thermodesulfobacterium geofontis</name>
    <dbReference type="NCBI Taxonomy" id="1295609"/>
    <lineage>
        <taxon>Bacteria</taxon>
        <taxon>Pseudomonadati</taxon>
        <taxon>Thermodesulfobacteriota</taxon>
        <taxon>Thermodesulfobacteria</taxon>
        <taxon>Thermodesulfobacteriales</taxon>
        <taxon>Thermodesulfobacteriaceae</taxon>
        <taxon>Thermodesulfobacterium</taxon>
    </lineage>
</organism>
<accession>A0A7C4JQH2</accession>
<proteinExistence type="predicted"/>
<reference evidence="1" key="1">
    <citation type="journal article" date="2020" name="mSystems">
        <title>Genome- and Community-Level Interaction Insights into Carbon Utilization and Element Cycling Functions of Hydrothermarchaeota in Hydrothermal Sediment.</title>
        <authorList>
            <person name="Zhou Z."/>
            <person name="Liu Y."/>
            <person name="Xu W."/>
            <person name="Pan J."/>
            <person name="Luo Z.H."/>
            <person name="Li M."/>
        </authorList>
    </citation>
    <scope>NUCLEOTIDE SEQUENCE [LARGE SCALE GENOMIC DNA]</scope>
    <source>
        <strain evidence="1">SpSt-6</strain>
    </source>
</reference>
<name>A0A7C4JQH2_9BACT</name>
<dbReference type="EMBL" id="DSZN01000017">
    <property type="protein sequence ID" value="HGQ85035.1"/>
    <property type="molecule type" value="Genomic_DNA"/>
</dbReference>
<sequence length="210" mass="24359">MSSKFKKTWDDLFTAITFAEANEAETARAILGKKEAEEAETAQAISGKRKKHKTGWEWDNIFSAITFAEEGDFETARWYIRSKSRILFVLEEGYPLKQELFDYVKNLSKTLNLPIEIFLLAEKTLEGLSTFLEPLQKEGLLLKITQVKEKGLWGKAITEYIKYHSEVELVEFLVVKPSFKSTKLNEERLVKTLWQKMGIPFILIRERMAI</sequence>
<evidence type="ECO:0000313" key="1">
    <source>
        <dbReference type="EMBL" id="HGQ85035.1"/>
    </source>
</evidence>
<dbReference type="AlphaFoldDB" id="A0A7C4JQH2"/>
<comment type="caution">
    <text evidence="1">The sequence shown here is derived from an EMBL/GenBank/DDBJ whole genome shotgun (WGS) entry which is preliminary data.</text>
</comment>
<gene>
    <name evidence="1" type="ORF">ENT66_01185</name>
</gene>